<organism evidence="2 3">
    <name type="scientific">Pyrococcus kukulkanii</name>
    <dbReference type="NCBI Taxonomy" id="1609559"/>
    <lineage>
        <taxon>Archaea</taxon>
        <taxon>Methanobacteriati</taxon>
        <taxon>Methanobacteriota</taxon>
        <taxon>Thermococci</taxon>
        <taxon>Thermococcales</taxon>
        <taxon>Thermococcaceae</taxon>
        <taxon>Pyrococcus</taxon>
    </lineage>
</organism>
<dbReference type="KEGG" id="pyc:TQ32_02595"/>
<evidence type="ECO:0000313" key="2">
    <source>
        <dbReference type="EMBL" id="AMM53500.1"/>
    </source>
</evidence>
<sequence length="133" mass="14716">MSMDFSSGIGDSLEDVIGSILLSLMISIFGFIISIMIKIGYELGAVDVASWTLEVWSLYVGVVGIVDLISVFGLGELGFVKPIMYVIGRIFGYFYAYQIFSKVGFDVKFSLINAMILLLALFIRISKETQNIM</sequence>
<proteinExistence type="predicted"/>
<dbReference type="GeneID" id="28490687"/>
<keyword evidence="1" id="KW-0812">Transmembrane</keyword>
<name>A0A127B804_9EURY</name>
<dbReference type="EMBL" id="CP010835">
    <property type="protein sequence ID" value="AMM53500.1"/>
    <property type="molecule type" value="Genomic_DNA"/>
</dbReference>
<feature type="transmembrane region" description="Helical" evidence="1">
    <location>
        <begin position="20"/>
        <end position="41"/>
    </location>
</feature>
<feature type="transmembrane region" description="Helical" evidence="1">
    <location>
        <begin position="107"/>
        <end position="125"/>
    </location>
</feature>
<dbReference type="STRING" id="1609559.TQ32_02595"/>
<reference evidence="3" key="1">
    <citation type="submission" date="2015-02" db="EMBL/GenBank/DDBJ databases">
        <title>Pyrococcus kukulkanii sp. nov., a novel hyperthermophilic archaeon isolated from a deep-sea hydrothermal vent at the Guaymas Basin.</title>
        <authorList>
            <person name="Oger P.M."/>
            <person name="Callac N."/>
            <person name="Jebbar M."/>
            <person name="Godfroy A."/>
        </authorList>
    </citation>
    <scope>NUCLEOTIDE SEQUENCE [LARGE SCALE GENOMIC DNA]</scope>
    <source>
        <strain evidence="3">NCB100</strain>
    </source>
</reference>
<evidence type="ECO:0000256" key="1">
    <source>
        <dbReference type="SAM" id="Phobius"/>
    </source>
</evidence>
<dbReference type="RefSeq" id="WP_068320719.1">
    <property type="nucleotide sequence ID" value="NZ_CP010835.1"/>
</dbReference>
<reference evidence="2 3" key="2">
    <citation type="journal article" date="2016" name="Int. J. Syst. Evol. Microbiol.">
        <title>Pyrococcus kukulkanii sp. nov., a hyperthermophilic, piezophilic archaeon isolated from a deep-sea hydrothermal vent.</title>
        <authorList>
            <person name="Callac N."/>
            <person name="Oger P."/>
            <person name="Lesongeur F."/>
            <person name="Rattray J.E."/>
            <person name="Vannier P."/>
            <person name="Michoud G."/>
            <person name="Beauverger M."/>
            <person name="Gayet N."/>
            <person name="Rouxel O."/>
            <person name="Jebbar M."/>
            <person name="Godfroy A."/>
        </authorList>
    </citation>
    <scope>NUCLEOTIDE SEQUENCE [LARGE SCALE GENOMIC DNA]</scope>
    <source>
        <strain evidence="2 3">NCB100</strain>
    </source>
</reference>
<evidence type="ECO:0000313" key="3">
    <source>
        <dbReference type="Proteomes" id="UP000070587"/>
    </source>
</evidence>
<accession>A0A127B804</accession>
<dbReference type="Proteomes" id="UP000070587">
    <property type="component" value="Chromosome"/>
</dbReference>
<feature type="transmembrane region" description="Helical" evidence="1">
    <location>
        <begin position="56"/>
        <end position="75"/>
    </location>
</feature>
<gene>
    <name evidence="2" type="ORF">TQ32_02595</name>
</gene>
<dbReference type="PATRIC" id="fig|1609559.3.peg.529"/>
<protein>
    <submittedName>
        <fullName evidence="2">Uncharacterized protein</fullName>
    </submittedName>
</protein>
<dbReference type="AlphaFoldDB" id="A0A127B804"/>
<keyword evidence="1" id="KW-1133">Transmembrane helix</keyword>
<keyword evidence="1" id="KW-0472">Membrane</keyword>